<dbReference type="PANTHER" id="PTHR38451">
    <property type="entry name" value="TRNA (ADENINE(22)-N(1))-METHYLTRANSFERASE"/>
    <property type="match status" value="1"/>
</dbReference>
<dbReference type="InterPro" id="IPR029063">
    <property type="entry name" value="SAM-dependent_MTases_sf"/>
</dbReference>
<dbReference type="Proteomes" id="UP000216008">
    <property type="component" value="Unassembled WGS sequence"/>
</dbReference>
<evidence type="ECO:0000256" key="1">
    <source>
        <dbReference type="SAM" id="Coils"/>
    </source>
</evidence>
<organism evidence="2 3">
    <name type="scientific">Lactobacillus johnsonii</name>
    <dbReference type="NCBI Taxonomy" id="33959"/>
    <lineage>
        <taxon>Bacteria</taxon>
        <taxon>Bacillati</taxon>
        <taxon>Bacillota</taxon>
        <taxon>Bacilli</taxon>
        <taxon>Lactobacillales</taxon>
        <taxon>Lactobacillaceae</taxon>
        <taxon>Lactobacillus</taxon>
    </lineage>
</organism>
<dbReference type="GO" id="GO:0032259">
    <property type="term" value="P:methylation"/>
    <property type="evidence" value="ECO:0007669"/>
    <property type="project" value="UniProtKB-KW"/>
</dbReference>
<dbReference type="InterPro" id="IPR006901">
    <property type="entry name" value="TrmK"/>
</dbReference>
<gene>
    <name evidence="2" type="ORF">A3Q24_10030</name>
</gene>
<keyword evidence="2" id="KW-0489">Methyltransferase</keyword>
<keyword evidence="2" id="KW-0808">Transferase</keyword>
<dbReference type="EMBL" id="NIBD01000080">
    <property type="protein sequence ID" value="PAB53344.1"/>
    <property type="molecule type" value="Genomic_DNA"/>
</dbReference>
<keyword evidence="1" id="KW-0175">Coiled coil</keyword>
<protein>
    <submittedName>
        <fullName evidence="2">SAM-dependent methyltransferase</fullName>
    </submittedName>
</protein>
<dbReference type="Pfam" id="PF04816">
    <property type="entry name" value="TrmK"/>
    <property type="match status" value="1"/>
</dbReference>
<dbReference type="GO" id="GO:0160105">
    <property type="term" value="F:tRNA (adenine(22)-N1)-methyltransferase activity"/>
    <property type="evidence" value="ECO:0007669"/>
    <property type="project" value="InterPro"/>
</dbReference>
<dbReference type="AlphaFoldDB" id="A0A267M124"/>
<sequence>MLKFLIRGESVLEERLAQIGKMVDPQSRVADIGTDHAYLPIALVEEGKIDFAIASDVAAGPLDNAKQDIAQAGLEDKIETRLGSGLETLKSSDQIDTVVIAGMGGKLMTNLLETAHQEGKIYPTLILEANIGEPLVRKWLVDHQYEIVEEKIIEVAGHIYEIIKAKLTEAKYNLSDQELEFGPFLLKEKNPVFIKKWTKQLNYYENLKANLNKAKNKDEAKISQIDDLIEMIEEVLK</sequence>
<dbReference type="Gene3D" id="3.40.50.150">
    <property type="entry name" value="Vaccinia Virus protein VP39"/>
    <property type="match status" value="1"/>
</dbReference>
<name>A0A267M124_LACJH</name>
<feature type="coiled-coil region" evidence="1">
    <location>
        <begin position="194"/>
        <end position="224"/>
    </location>
</feature>
<proteinExistence type="predicted"/>
<dbReference type="RefSeq" id="WP_095183166.1">
    <property type="nucleotide sequence ID" value="NZ_NIBD01000080.1"/>
</dbReference>
<dbReference type="Gene3D" id="1.10.287.1890">
    <property type="match status" value="1"/>
</dbReference>
<dbReference type="PANTHER" id="PTHR38451:SF1">
    <property type="entry name" value="TRNA (ADENINE(22)-N(1))-METHYLTRANSFERASE"/>
    <property type="match status" value="1"/>
</dbReference>
<accession>A0A267M124</accession>
<dbReference type="PIRSF" id="PIRSF018637">
    <property type="entry name" value="TrmK"/>
    <property type="match status" value="1"/>
</dbReference>
<evidence type="ECO:0000313" key="2">
    <source>
        <dbReference type="EMBL" id="PAB53344.1"/>
    </source>
</evidence>
<reference evidence="2 3" key="1">
    <citation type="submission" date="2017-05" db="EMBL/GenBank/DDBJ databases">
        <title>Lactobacillus johnsonii from commercial turkeys.</title>
        <authorList>
            <person name="Johnson T.J."/>
            <person name="Youmans B."/>
        </authorList>
    </citation>
    <scope>NUCLEOTIDE SEQUENCE [LARGE SCALE GENOMIC DNA]</scope>
    <source>
        <strain evidence="2 3">UMNLJ114</strain>
    </source>
</reference>
<comment type="caution">
    <text evidence="2">The sequence shown here is derived from an EMBL/GenBank/DDBJ whole genome shotgun (WGS) entry which is preliminary data.</text>
</comment>
<dbReference type="SUPFAM" id="SSF53335">
    <property type="entry name" value="S-adenosyl-L-methionine-dependent methyltransferases"/>
    <property type="match status" value="1"/>
</dbReference>
<evidence type="ECO:0000313" key="3">
    <source>
        <dbReference type="Proteomes" id="UP000216008"/>
    </source>
</evidence>